<dbReference type="Pfam" id="PF25183">
    <property type="entry name" value="OMP_b-brl_4"/>
    <property type="match status" value="3"/>
</dbReference>
<accession>A0A062XZ92</accession>
<feature type="signal peptide" evidence="8">
    <location>
        <begin position="1"/>
        <end position="21"/>
    </location>
</feature>
<dbReference type="InterPro" id="IPR039426">
    <property type="entry name" value="TonB-dep_rcpt-like"/>
</dbReference>
<dbReference type="PANTHER" id="PTHR30069">
    <property type="entry name" value="TONB-DEPENDENT OUTER MEMBRANE RECEPTOR"/>
    <property type="match status" value="1"/>
</dbReference>
<dbReference type="Gene3D" id="2.60.40.1120">
    <property type="entry name" value="Carboxypeptidase-like, regulatory domain"/>
    <property type="match status" value="1"/>
</dbReference>
<dbReference type="OrthoDB" id="97893at2"/>
<keyword evidence="4 7" id="KW-0812">Transmembrane</keyword>
<reference evidence="10 11" key="1">
    <citation type="submission" date="2014-04" db="EMBL/GenBank/DDBJ databases">
        <title>The Genome Sequence of Thermoanaerobaculum aquaticum MP-01, The First Cultivated Group 23 Acidobacterium.</title>
        <authorList>
            <person name="Stamps B.W."/>
            <person name="Losey N.A."/>
            <person name="Lawson P.A."/>
            <person name="Stevenson B.S."/>
        </authorList>
    </citation>
    <scope>NUCLEOTIDE SEQUENCE [LARGE SCALE GENOMIC DNA]</scope>
    <source>
        <strain evidence="10 11">MP-01</strain>
    </source>
</reference>
<dbReference type="RefSeq" id="WP_038049916.1">
    <property type="nucleotide sequence ID" value="NZ_JMFG01000023.1"/>
</dbReference>
<organism evidence="10 11">
    <name type="scientific">Thermoanaerobaculum aquaticum</name>
    <dbReference type="NCBI Taxonomy" id="1312852"/>
    <lineage>
        <taxon>Bacteria</taxon>
        <taxon>Pseudomonadati</taxon>
        <taxon>Acidobacteriota</taxon>
        <taxon>Thermoanaerobaculia</taxon>
        <taxon>Thermoanaerobaculales</taxon>
        <taxon>Thermoanaerobaculaceae</taxon>
        <taxon>Thermoanaerobaculum</taxon>
    </lineage>
</organism>
<keyword evidence="2 7" id="KW-0813">Transport</keyword>
<dbReference type="GO" id="GO:0009279">
    <property type="term" value="C:cell outer membrane"/>
    <property type="evidence" value="ECO:0007669"/>
    <property type="project" value="UniProtKB-SubCell"/>
</dbReference>
<dbReference type="Pfam" id="PF13620">
    <property type="entry name" value="CarboxypepD_reg"/>
    <property type="match status" value="1"/>
</dbReference>
<dbReference type="AlphaFoldDB" id="A0A062XZ92"/>
<feature type="domain" description="TonB-dependent transporter Oar-like beta-barrel" evidence="9">
    <location>
        <begin position="236"/>
        <end position="299"/>
    </location>
</feature>
<evidence type="ECO:0000313" key="11">
    <source>
        <dbReference type="Proteomes" id="UP000027284"/>
    </source>
</evidence>
<dbReference type="STRING" id="1312852.EG19_06555"/>
<evidence type="ECO:0000256" key="8">
    <source>
        <dbReference type="SAM" id="SignalP"/>
    </source>
</evidence>
<keyword evidence="5 7" id="KW-0472">Membrane</keyword>
<feature type="domain" description="TonB-dependent transporter Oar-like beta-barrel" evidence="9">
    <location>
        <begin position="312"/>
        <end position="789"/>
    </location>
</feature>
<protein>
    <recommendedName>
        <fullName evidence="9">TonB-dependent transporter Oar-like beta-barrel domain-containing protein</fullName>
    </recommendedName>
</protein>
<comment type="caution">
    <text evidence="10">The sequence shown here is derived from an EMBL/GenBank/DDBJ whole genome shotgun (WGS) entry which is preliminary data.</text>
</comment>
<dbReference type="SUPFAM" id="SSF49464">
    <property type="entry name" value="Carboxypeptidase regulatory domain-like"/>
    <property type="match status" value="1"/>
</dbReference>
<feature type="domain" description="TonB-dependent transporter Oar-like beta-barrel" evidence="9">
    <location>
        <begin position="824"/>
        <end position="909"/>
    </location>
</feature>
<dbReference type="SUPFAM" id="SSF56935">
    <property type="entry name" value="Porins"/>
    <property type="match status" value="1"/>
</dbReference>
<evidence type="ECO:0000313" key="10">
    <source>
        <dbReference type="EMBL" id="KDA53406.1"/>
    </source>
</evidence>
<feature type="chain" id="PRO_5001616840" description="TonB-dependent transporter Oar-like beta-barrel domain-containing protein" evidence="8">
    <location>
        <begin position="22"/>
        <end position="916"/>
    </location>
</feature>
<comment type="similarity">
    <text evidence="7">Belongs to the TonB-dependent receptor family.</text>
</comment>
<evidence type="ECO:0000256" key="2">
    <source>
        <dbReference type="ARBA" id="ARBA00022448"/>
    </source>
</evidence>
<dbReference type="InterPro" id="IPR057601">
    <property type="entry name" value="Oar-like_b-barrel"/>
</dbReference>
<dbReference type="Gene3D" id="2.40.170.20">
    <property type="entry name" value="TonB-dependent receptor, beta-barrel domain"/>
    <property type="match status" value="1"/>
</dbReference>
<sequence length="916" mass="101876">MRRHRLAVFLLCAVAALPAMAQVSSATLEVLAVDEQGLAVPGASVEVTSRETGITRRGVTDAYGLVQVASLAPGSYNVRVEISGFAPVLEENVVLFVGQRVRVKVTLKPQLKEEVTVTAQVPLVDVYKADTSANIVPEQIEKLPVPDRDFQRLAFLVPGVQRERGEFRFITGAPVLGAGGNASGATILVDGVDLTDQALGLARTRFSQDAIREFRVITNRFDAEIGGSSGGAMSIITKSGTNEVAGSVFGFYRADDLRARGRLEQGTQDFSRYQTGFTLGGPIVRDKTHYFVSLEYINEDNIALFRPQGAFKNLAKDVSHPFNQTLFLGSLSHGLRENQLLNLKLVGERYRENNFRVGGVADESAGMDLNRDNWNFTAGHSWVISEKKLNNLYLQAGRKQFDEPNNSQSMAEYFTFGTTLITGANIVGDQKMTGDYLELRDTYQVYLSSDTWGSHDVKLGFSYQRIEEDWHYPVFPHGVMFWLTDSRLVPFRYDYGVGDPDLSISTNLYGAFVQDTWRLSPRVTITAGLRYDYDTDGNNPDFTHPLYPQKRKTDKDNYQPRVAFVWDFSGDGHTVIRGGAGRFTGRYLLIPAFIEQQQNGITGYTLYTRLNGALFGLPQFALDPNNPRNTGLLLPPNIALLEPSLEAPESDQASIGFTHRLGNSGLFLDVDAIWVEGDKEIIVRDVNFKGNATGGRFFPQYTQINMYTNDGRSKYKAVTMALSGFLKGGHLLSGSVTWGHKKNIADDFSPALLDYPSDPANIEAEWGRARSDERWRLVVSGIFKLPWGVSVAPMYEYGSGQPWNRRLGYDYNGDGRFSDRAAWVKRNSEDGPIYRNFNLRITKTFALGGVNLDVIAEGFNLFNNVNYNVNSVDSAEFLSGPTLANRNQPFVRNPHFGQYTATLPPREIQLGLRVTF</sequence>
<proteinExistence type="inferred from homology"/>
<dbReference type="InterPro" id="IPR036942">
    <property type="entry name" value="Beta-barrel_TonB_sf"/>
</dbReference>
<dbReference type="InterPro" id="IPR008969">
    <property type="entry name" value="CarboxyPept-like_regulatory"/>
</dbReference>
<keyword evidence="8" id="KW-0732">Signal</keyword>
<dbReference type="GO" id="GO:0015344">
    <property type="term" value="F:siderophore uptake transmembrane transporter activity"/>
    <property type="evidence" value="ECO:0007669"/>
    <property type="project" value="TreeGrafter"/>
</dbReference>
<dbReference type="GO" id="GO:0044718">
    <property type="term" value="P:siderophore transmembrane transport"/>
    <property type="evidence" value="ECO:0007669"/>
    <property type="project" value="TreeGrafter"/>
</dbReference>
<keyword evidence="3 7" id="KW-1134">Transmembrane beta strand</keyword>
<name>A0A062XZ92_9BACT</name>
<gene>
    <name evidence="10" type="ORF">EG19_06555</name>
</gene>
<evidence type="ECO:0000256" key="7">
    <source>
        <dbReference type="PROSITE-ProRule" id="PRU01360"/>
    </source>
</evidence>
<keyword evidence="11" id="KW-1185">Reference proteome</keyword>
<dbReference type="Proteomes" id="UP000027284">
    <property type="component" value="Unassembled WGS sequence"/>
</dbReference>
<dbReference type="PANTHER" id="PTHR30069:SF46">
    <property type="entry name" value="OAR PROTEIN"/>
    <property type="match status" value="1"/>
</dbReference>
<evidence type="ECO:0000256" key="6">
    <source>
        <dbReference type="ARBA" id="ARBA00023237"/>
    </source>
</evidence>
<evidence type="ECO:0000256" key="1">
    <source>
        <dbReference type="ARBA" id="ARBA00004571"/>
    </source>
</evidence>
<evidence type="ECO:0000256" key="4">
    <source>
        <dbReference type="ARBA" id="ARBA00022692"/>
    </source>
</evidence>
<evidence type="ECO:0000256" key="5">
    <source>
        <dbReference type="ARBA" id="ARBA00023136"/>
    </source>
</evidence>
<evidence type="ECO:0000259" key="9">
    <source>
        <dbReference type="Pfam" id="PF25183"/>
    </source>
</evidence>
<comment type="subcellular location">
    <subcellularLocation>
        <location evidence="1 7">Cell outer membrane</location>
        <topology evidence="1 7">Multi-pass membrane protein</topology>
    </subcellularLocation>
</comment>
<dbReference type="EMBL" id="JMFG01000023">
    <property type="protein sequence ID" value="KDA53406.1"/>
    <property type="molecule type" value="Genomic_DNA"/>
</dbReference>
<dbReference type="PROSITE" id="PS52016">
    <property type="entry name" value="TONB_DEPENDENT_REC_3"/>
    <property type="match status" value="1"/>
</dbReference>
<evidence type="ECO:0000256" key="3">
    <source>
        <dbReference type="ARBA" id="ARBA00022452"/>
    </source>
</evidence>
<keyword evidence="6 7" id="KW-0998">Cell outer membrane</keyword>